<reference evidence="3" key="2">
    <citation type="submission" date="2020-10" db="UniProtKB">
        <authorList>
            <consortium name="WormBaseParasite"/>
        </authorList>
    </citation>
    <scope>IDENTIFICATION</scope>
</reference>
<feature type="compositionally biased region" description="Basic and acidic residues" evidence="1">
    <location>
        <begin position="367"/>
        <end position="382"/>
    </location>
</feature>
<evidence type="ECO:0000313" key="2">
    <source>
        <dbReference type="Proteomes" id="UP000492821"/>
    </source>
</evidence>
<dbReference type="WBParaSite" id="Pan_g5253.t1">
    <property type="protein sequence ID" value="Pan_g5253.t1"/>
    <property type="gene ID" value="Pan_g5253"/>
</dbReference>
<feature type="region of interest" description="Disordered" evidence="1">
    <location>
        <begin position="353"/>
        <end position="403"/>
    </location>
</feature>
<dbReference type="Proteomes" id="UP000492821">
    <property type="component" value="Unassembled WGS sequence"/>
</dbReference>
<name>A0A7E4W008_PANRE</name>
<evidence type="ECO:0000256" key="1">
    <source>
        <dbReference type="SAM" id="MobiDB-lite"/>
    </source>
</evidence>
<evidence type="ECO:0000313" key="3">
    <source>
        <dbReference type="WBParaSite" id="Pan_g5253.t1"/>
    </source>
</evidence>
<accession>A0A7E4W008</accession>
<keyword evidence="2" id="KW-1185">Reference proteome</keyword>
<feature type="compositionally biased region" description="Basic residues" evidence="1">
    <location>
        <begin position="92"/>
        <end position="101"/>
    </location>
</feature>
<reference evidence="2" key="1">
    <citation type="journal article" date="2013" name="Genetics">
        <title>The draft genome and transcriptome of Panagrellus redivivus are shaped by the harsh demands of a free-living lifestyle.</title>
        <authorList>
            <person name="Srinivasan J."/>
            <person name="Dillman A.R."/>
            <person name="Macchietto M.G."/>
            <person name="Heikkinen L."/>
            <person name="Lakso M."/>
            <person name="Fracchia K.M."/>
            <person name="Antoshechkin I."/>
            <person name="Mortazavi A."/>
            <person name="Wong G."/>
            <person name="Sternberg P.W."/>
        </authorList>
    </citation>
    <scope>NUCLEOTIDE SEQUENCE [LARGE SCALE GENOMIC DNA]</scope>
    <source>
        <strain evidence="2">MT8872</strain>
    </source>
</reference>
<dbReference type="AlphaFoldDB" id="A0A7E4W008"/>
<protein>
    <submittedName>
        <fullName evidence="3">Uncharacterized protein</fullName>
    </submittedName>
</protein>
<organism evidence="2 3">
    <name type="scientific">Panagrellus redivivus</name>
    <name type="common">Microworm</name>
    <dbReference type="NCBI Taxonomy" id="6233"/>
    <lineage>
        <taxon>Eukaryota</taxon>
        <taxon>Metazoa</taxon>
        <taxon>Ecdysozoa</taxon>
        <taxon>Nematoda</taxon>
        <taxon>Chromadorea</taxon>
        <taxon>Rhabditida</taxon>
        <taxon>Tylenchina</taxon>
        <taxon>Panagrolaimomorpha</taxon>
        <taxon>Panagrolaimoidea</taxon>
        <taxon>Panagrolaimidae</taxon>
        <taxon>Panagrellus</taxon>
    </lineage>
</organism>
<sequence length="403" mass="44558">MKSAATCATSMAVWDEDTCLTVPRIRRKSRQEKSTSIDDVKVDRIRANTDTDVAWMRSSLRSWHEVDGTALLVPYLRIRGGVDETLTEKKQSASRKRKKMPKLTNASVGSTEVDKTGHPNGTQSRGCTLLKHAQAASSKEPSSKRTMLPLERASQCVGTGQPGTTRLEEHSRDLGLQPRKSVRKDPASSILTSCLLINNFVCRPRSLVVSTHRRSAPSGKAYTVKYRPRKSVRKDPASASSTLTSCLLINNFVCRPRSLVVSTHRRSAPSGKAYTVKHRPRKSVRKDPSRIFPSLRSSATNHASMIVIISDPSIDCSQLPSTAPNYTDCPAPCGPRRPFSTIEVILLHQSTINPPEPPIANSVDPSLRLDPHRPYRFHDPHRPFRLHASTTATATTPRPPTMP</sequence>
<feature type="region of interest" description="Disordered" evidence="1">
    <location>
        <begin position="87"/>
        <end position="181"/>
    </location>
</feature>
<proteinExistence type="predicted"/>